<dbReference type="Gene3D" id="3.30.720.120">
    <property type="match status" value="1"/>
</dbReference>
<reference evidence="3 4" key="1">
    <citation type="submission" date="2019-04" db="EMBL/GenBank/DDBJ databases">
        <title>Herbidospora sp. NEAU-GS14.nov., a novel actinomycete isolated from soil.</title>
        <authorList>
            <person name="Han L."/>
        </authorList>
    </citation>
    <scope>NUCLEOTIDE SEQUENCE [LARGE SCALE GENOMIC DNA]</scope>
    <source>
        <strain evidence="3 4">NEAU-GS14</strain>
    </source>
</reference>
<dbReference type="PANTHER" id="PTHR34109:SF1">
    <property type="entry name" value="VOC DOMAIN-CONTAINING PROTEIN"/>
    <property type="match status" value="1"/>
</dbReference>
<dbReference type="Gene3D" id="3.30.720.110">
    <property type="match status" value="1"/>
</dbReference>
<dbReference type="InterPro" id="IPR037523">
    <property type="entry name" value="VOC_core"/>
</dbReference>
<dbReference type="OrthoDB" id="9806868at2"/>
<proteinExistence type="predicted"/>
<dbReference type="AlphaFoldDB" id="A0A4U3MKS0"/>
<dbReference type="Pfam" id="PF00903">
    <property type="entry name" value="Glyoxalase"/>
    <property type="match status" value="1"/>
</dbReference>
<dbReference type="RefSeq" id="WP_137247029.1">
    <property type="nucleotide sequence ID" value="NZ_SZQA01000008.1"/>
</dbReference>
<feature type="domain" description="VOC" evidence="2">
    <location>
        <begin position="9"/>
        <end position="126"/>
    </location>
</feature>
<feature type="region of interest" description="Disordered" evidence="1">
    <location>
        <begin position="129"/>
        <end position="154"/>
    </location>
</feature>
<dbReference type="InterPro" id="IPR029068">
    <property type="entry name" value="Glyas_Bleomycin-R_OHBP_Dase"/>
</dbReference>
<dbReference type="InterPro" id="IPR004360">
    <property type="entry name" value="Glyas_Fos-R_dOase_dom"/>
</dbReference>
<dbReference type="Proteomes" id="UP000308705">
    <property type="component" value="Unassembled WGS sequence"/>
</dbReference>
<protein>
    <submittedName>
        <fullName evidence="3">Glyoxalase</fullName>
    </submittedName>
</protein>
<organism evidence="3 4">
    <name type="scientific">Herbidospora galbida</name>
    <dbReference type="NCBI Taxonomy" id="2575442"/>
    <lineage>
        <taxon>Bacteria</taxon>
        <taxon>Bacillati</taxon>
        <taxon>Actinomycetota</taxon>
        <taxon>Actinomycetes</taxon>
        <taxon>Streptosporangiales</taxon>
        <taxon>Streptosporangiaceae</taxon>
        <taxon>Herbidospora</taxon>
    </lineage>
</organism>
<evidence type="ECO:0000256" key="1">
    <source>
        <dbReference type="SAM" id="MobiDB-lite"/>
    </source>
</evidence>
<evidence type="ECO:0000313" key="3">
    <source>
        <dbReference type="EMBL" id="TKK89114.1"/>
    </source>
</evidence>
<dbReference type="SUPFAM" id="SSF54593">
    <property type="entry name" value="Glyoxalase/Bleomycin resistance protein/Dihydroxybiphenyl dioxygenase"/>
    <property type="match status" value="1"/>
</dbReference>
<evidence type="ECO:0000259" key="2">
    <source>
        <dbReference type="PROSITE" id="PS51819"/>
    </source>
</evidence>
<dbReference type="PANTHER" id="PTHR34109">
    <property type="entry name" value="BNAUNNG04460D PROTEIN-RELATED"/>
    <property type="match status" value="1"/>
</dbReference>
<evidence type="ECO:0000313" key="4">
    <source>
        <dbReference type="Proteomes" id="UP000308705"/>
    </source>
</evidence>
<sequence length="154" mass="17058">MRTNRSIPSASVIPVLIYPDVRAAVDWLTGAFGFEERVRIGENHRSQLRYGDGALIIGEARKDRMPPRPGEVTHSVTVRVDDARAHCERARAFGARILMEPADFEYGERQYAAEDLAGHQWTFSETLGDVAPEEWGGQTVTPRSPGPSSPARGR</sequence>
<keyword evidence="4" id="KW-1185">Reference proteome</keyword>
<dbReference type="PROSITE" id="PS51819">
    <property type="entry name" value="VOC"/>
    <property type="match status" value="1"/>
</dbReference>
<dbReference type="EMBL" id="SZQA01000008">
    <property type="protein sequence ID" value="TKK89114.1"/>
    <property type="molecule type" value="Genomic_DNA"/>
</dbReference>
<name>A0A4U3MKS0_9ACTN</name>
<comment type="caution">
    <text evidence="3">The sequence shown here is derived from an EMBL/GenBank/DDBJ whole genome shotgun (WGS) entry which is preliminary data.</text>
</comment>
<accession>A0A4U3MKS0</accession>
<gene>
    <name evidence="3" type="ORF">FDA94_11445</name>
</gene>